<proteinExistence type="predicted"/>
<evidence type="ECO:0000256" key="1">
    <source>
        <dbReference type="ARBA" id="ARBA00000900"/>
    </source>
</evidence>
<dbReference type="Pfam" id="PF04564">
    <property type="entry name" value="U-box"/>
    <property type="match status" value="1"/>
</dbReference>
<dbReference type="Pfam" id="PF18391">
    <property type="entry name" value="CHIP_TPR_N"/>
    <property type="match status" value="1"/>
</dbReference>
<dbReference type="SMART" id="SM00504">
    <property type="entry name" value="Ubox"/>
    <property type="match status" value="1"/>
</dbReference>
<evidence type="ECO:0000256" key="9">
    <source>
        <dbReference type="PROSITE-ProRule" id="PRU00339"/>
    </source>
</evidence>
<gene>
    <name evidence="11" type="ORF">PFISCL1PPCAC_22794</name>
</gene>
<dbReference type="EMBL" id="BTSY01000006">
    <property type="protein sequence ID" value="GMT31497.1"/>
    <property type="molecule type" value="Genomic_DNA"/>
</dbReference>
<dbReference type="Gene3D" id="6.10.140.2020">
    <property type="match status" value="1"/>
</dbReference>
<keyword evidence="5" id="KW-0833">Ubl conjugation pathway</keyword>
<dbReference type="AlphaFoldDB" id="A0AAV5WNV2"/>
<evidence type="ECO:0000313" key="12">
    <source>
        <dbReference type="Proteomes" id="UP001432322"/>
    </source>
</evidence>
<dbReference type="GO" id="GO:0030018">
    <property type="term" value="C:Z disc"/>
    <property type="evidence" value="ECO:0007669"/>
    <property type="project" value="TreeGrafter"/>
</dbReference>
<evidence type="ECO:0000256" key="2">
    <source>
        <dbReference type="ARBA" id="ARBA00012483"/>
    </source>
</evidence>
<protein>
    <recommendedName>
        <fullName evidence="7">E3 ubiquitin-protein ligase CHIP</fullName>
        <ecNumber evidence="2">2.3.2.27</ecNumber>
    </recommendedName>
    <alternativeName>
        <fullName evidence="8">RING-type E3 ubiquitin transferase CHIP</fullName>
    </alternativeName>
</protein>
<dbReference type="GO" id="GO:0000209">
    <property type="term" value="P:protein polyubiquitination"/>
    <property type="evidence" value="ECO:0007669"/>
    <property type="project" value="TreeGrafter"/>
</dbReference>
<keyword evidence="6 9" id="KW-0802">TPR repeat</keyword>
<dbReference type="GO" id="GO:0006515">
    <property type="term" value="P:protein quality control for misfolded or incompletely synthesized proteins"/>
    <property type="evidence" value="ECO:0007669"/>
    <property type="project" value="TreeGrafter"/>
</dbReference>
<dbReference type="PROSITE" id="PS50005">
    <property type="entry name" value="TPR"/>
    <property type="match status" value="1"/>
</dbReference>
<reference evidence="11" key="1">
    <citation type="submission" date="2023-10" db="EMBL/GenBank/DDBJ databases">
        <title>Genome assembly of Pristionchus species.</title>
        <authorList>
            <person name="Yoshida K."/>
            <person name="Sommer R.J."/>
        </authorList>
    </citation>
    <scope>NUCLEOTIDE SEQUENCE</scope>
    <source>
        <strain evidence="11">RS5133</strain>
    </source>
</reference>
<dbReference type="GO" id="GO:0045862">
    <property type="term" value="P:positive regulation of proteolysis"/>
    <property type="evidence" value="ECO:0007669"/>
    <property type="project" value="TreeGrafter"/>
</dbReference>
<name>A0AAV5WNV2_9BILA</name>
<dbReference type="PANTHER" id="PTHR46803:SF2">
    <property type="entry name" value="E3 UBIQUITIN-PROTEIN LIGASE CHIP"/>
    <property type="match status" value="1"/>
</dbReference>
<evidence type="ECO:0000259" key="10">
    <source>
        <dbReference type="PROSITE" id="PS51698"/>
    </source>
</evidence>
<comment type="catalytic activity">
    <reaction evidence="1">
        <text>S-ubiquitinyl-[E2 ubiquitin-conjugating enzyme]-L-cysteine + [acceptor protein]-L-lysine = [E2 ubiquitin-conjugating enzyme]-L-cysteine + N(6)-ubiquitinyl-[acceptor protein]-L-lysine.</text>
        <dbReference type="EC" id="2.3.2.27"/>
    </reaction>
</comment>
<dbReference type="GO" id="GO:0071218">
    <property type="term" value="P:cellular response to misfolded protein"/>
    <property type="evidence" value="ECO:0007669"/>
    <property type="project" value="TreeGrafter"/>
</dbReference>
<evidence type="ECO:0000256" key="5">
    <source>
        <dbReference type="ARBA" id="ARBA00022786"/>
    </source>
</evidence>
<dbReference type="CDD" id="cd16654">
    <property type="entry name" value="RING-Ubox_CHIP"/>
    <property type="match status" value="1"/>
</dbReference>
<feature type="domain" description="U-box" evidence="10">
    <location>
        <begin position="216"/>
        <end position="290"/>
    </location>
</feature>
<comment type="caution">
    <text evidence="11">The sequence shown here is derived from an EMBL/GenBank/DDBJ whole genome shotgun (WGS) entry which is preliminary data.</text>
</comment>
<keyword evidence="12" id="KW-1185">Reference proteome</keyword>
<evidence type="ECO:0000256" key="7">
    <source>
        <dbReference type="ARBA" id="ARBA00044534"/>
    </source>
</evidence>
<dbReference type="InterPro" id="IPR045202">
    <property type="entry name" value="CHIP_RING-Ubox"/>
</dbReference>
<evidence type="ECO:0000256" key="8">
    <source>
        <dbReference type="ARBA" id="ARBA00044543"/>
    </source>
</evidence>
<accession>A0AAV5WNV2</accession>
<dbReference type="GO" id="GO:0061630">
    <property type="term" value="F:ubiquitin protein ligase activity"/>
    <property type="evidence" value="ECO:0007669"/>
    <property type="project" value="UniProtKB-EC"/>
</dbReference>
<dbReference type="FunFam" id="3.30.40.10:FF:000124">
    <property type="entry name" value="STIP1 homology and U box-containing protein 1"/>
    <property type="match status" value="1"/>
</dbReference>
<dbReference type="Gene3D" id="1.25.40.10">
    <property type="entry name" value="Tetratricopeptide repeat domain"/>
    <property type="match status" value="1"/>
</dbReference>
<dbReference type="InterPro" id="IPR011990">
    <property type="entry name" value="TPR-like_helical_dom_sf"/>
</dbReference>
<evidence type="ECO:0000256" key="6">
    <source>
        <dbReference type="ARBA" id="ARBA00022803"/>
    </source>
</evidence>
<dbReference type="PROSITE" id="PS51698">
    <property type="entry name" value="U_BOX"/>
    <property type="match status" value="1"/>
</dbReference>
<dbReference type="EC" id="2.3.2.27" evidence="2"/>
<dbReference type="Proteomes" id="UP001432322">
    <property type="component" value="Unassembled WGS sequence"/>
</dbReference>
<dbReference type="GO" id="GO:0043161">
    <property type="term" value="P:proteasome-mediated ubiquitin-dependent protein catabolic process"/>
    <property type="evidence" value="ECO:0007669"/>
    <property type="project" value="TreeGrafter"/>
</dbReference>
<feature type="repeat" description="TPR" evidence="9">
    <location>
        <begin position="10"/>
        <end position="43"/>
    </location>
</feature>
<dbReference type="GO" id="GO:0051087">
    <property type="term" value="F:protein-folding chaperone binding"/>
    <property type="evidence" value="ECO:0007669"/>
    <property type="project" value="TreeGrafter"/>
</dbReference>
<keyword evidence="3" id="KW-0808">Transferase</keyword>
<organism evidence="11 12">
    <name type="scientific">Pristionchus fissidentatus</name>
    <dbReference type="NCBI Taxonomy" id="1538716"/>
    <lineage>
        <taxon>Eukaryota</taxon>
        <taxon>Metazoa</taxon>
        <taxon>Ecdysozoa</taxon>
        <taxon>Nematoda</taxon>
        <taxon>Chromadorea</taxon>
        <taxon>Rhabditida</taxon>
        <taxon>Rhabditina</taxon>
        <taxon>Diplogasteromorpha</taxon>
        <taxon>Diplogasteroidea</taxon>
        <taxon>Neodiplogasteridae</taxon>
        <taxon>Pristionchus</taxon>
    </lineage>
</organism>
<keyword evidence="4" id="KW-0677">Repeat</keyword>
<sequence length="297" mass="34385">LIQMTSSQSAEELKNLGNKHFQNQRFTEAVDAYSKAIVKNPDVATYFTNRALCYIYLKFWEKASVDSRKAAELDGKSVKAYYFWGRAALQLGQFEESIKCLAKANELAKGQKVNFGDEITSQLRTARREKFRLQEEKRISQEIELQTYLNRLIDEDLERQRHLLLETSEEENVTEGQPDSTLREGRLEELEATAQGAKDKLNTVFAQVDDRRRKRELPDYLCGKISFELLEDPVITPSGITYDRADIKEHLHRVGHFDPVTRTPLSEDQLIPNLAMREVLDNFLMENPWAQHDLDLD</sequence>
<dbReference type="Gene3D" id="3.30.40.10">
    <property type="entry name" value="Zinc/RING finger domain, C3HC4 (zinc finger)"/>
    <property type="match status" value="1"/>
</dbReference>
<evidence type="ECO:0000256" key="4">
    <source>
        <dbReference type="ARBA" id="ARBA00022737"/>
    </source>
</evidence>
<evidence type="ECO:0000313" key="11">
    <source>
        <dbReference type="EMBL" id="GMT31497.1"/>
    </source>
</evidence>
<dbReference type="InterPro" id="IPR019734">
    <property type="entry name" value="TPR_rpt"/>
</dbReference>
<dbReference type="SUPFAM" id="SSF57850">
    <property type="entry name" value="RING/U-box"/>
    <property type="match status" value="1"/>
</dbReference>
<dbReference type="SUPFAM" id="SSF48452">
    <property type="entry name" value="TPR-like"/>
    <property type="match status" value="1"/>
</dbReference>
<evidence type="ECO:0000256" key="3">
    <source>
        <dbReference type="ARBA" id="ARBA00022679"/>
    </source>
</evidence>
<dbReference type="SMART" id="SM00028">
    <property type="entry name" value="TPR"/>
    <property type="match status" value="3"/>
</dbReference>
<dbReference type="InterPro" id="IPR003613">
    <property type="entry name" value="Ubox_domain"/>
</dbReference>
<dbReference type="Pfam" id="PF13181">
    <property type="entry name" value="TPR_8"/>
    <property type="match status" value="1"/>
</dbReference>
<dbReference type="InterPro" id="IPR041312">
    <property type="entry name" value="CHIP_TPR_N"/>
</dbReference>
<feature type="non-terminal residue" evidence="11">
    <location>
        <position position="1"/>
    </location>
</feature>
<dbReference type="PANTHER" id="PTHR46803">
    <property type="entry name" value="E3 UBIQUITIN-PROTEIN LIGASE CHIP"/>
    <property type="match status" value="1"/>
</dbReference>
<dbReference type="InterPro" id="IPR013083">
    <property type="entry name" value="Znf_RING/FYVE/PHD"/>
</dbReference>
<dbReference type="Pfam" id="PF00515">
    <property type="entry name" value="TPR_1"/>
    <property type="match status" value="1"/>
</dbReference>